<keyword evidence="11 14" id="KW-0046">Antibiotic resistance</keyword>
<organism evidence="16 17">
    <name type="scientific">Paratissierella segnis</name>
    <dbReference type="NCBI Taxonomy" id="2763679"/>
    <lineage>
        <taxon>Bacteria</taxon>
        <taxon>Bacillati</taxon>
        <taxon>Bacillota</taxon>
        <taxon>Tissierellia</taxon>
        <taxon>Tissierellales</taxon>
        <taxon>Tissierellaceae</taxon>
        <taxon>Paratissierella</taxon>
    </lineage>
</organism>
<name>A0A926F043_9FIRM</name>
<proteinExistence type="inferred from homology"/>
<keyword evidence="9 14" id="KW-0443">Lipid metabolism</keyword>
<dbReference type="GO" id="GO:0006629">
    <property type="term" value="P:lipid metabolic process"/>
    <property type="evidence" value="ECO:0007669"/>
    <property type="project" value="UniProtKB-KW"/>
</dbReference>
<evidence type="ECO:0000256" key="2">
    <source>
        <dbReference type="ARBA" id="ARBA00008627"/>
    </source>
</evidence>
<dbReference type="InterPro" id="IPR016181">
    <property type="entry name" value="Acyl_CoA_acyltransferase"/>
</dbReference>
<evidence type="ECO:0000256" key="12">
    <source>
        <dbReference type="ARBA" id="ARBA00031899"/>
    </source>
</evidence>
<feature type="transmembrane region" description="Helical" evidence="14">
    <location>
        <begin position="405"/>
        <end position="422"/>
    </location>
</feature>
<feature type="transmembrane region" description="Helical" evidence="14">
    <location>
        <begin position="164"/>
        <end position="186"/>
    </location>
</feature>
<evidence type="ECO:0000313" key="17">
    <source>
        <dbReference type="Proteomes" id="UP000601171"/>
    </source>
</evidence>
<dbReference type="InterPro" id="IPR022791">
    <property type="entry name" value="L-PG_synthase/AglD"/>
</dbReference>
<accession>A0A926F043</accession>
<protein>
    <recommendedName>
        <fullName evidence="4 14">Phosphatidylglycerol lysyltransferase</fullName>
        <ecNumber evidence="3 14">2.3.2.3</ecNumber>
    </recommendedName>
    <alternativeName>
        <fullName evidence="12 14">Lysylphosphatidylglycerol synthase</fullName>
    </alternativeName>
</protein>
<feature type="transmembrane region" description="Helical" evidence="14">
    <location>
        <begin position="457"/>
        <end position="478"/>
    </location>
</feature>
<feature type="transmembrane region" description="Helical" evidence="14">
    <location>
        <begin position="50"/>
        <end position="75"/>
    </location>
</feature>
<evidence type="ECO:0000256" key="5">
    <source>
        <dbReference type="ARBA" id="ARBA00022475"/>
    </source>
</evidence>
<sequence length="854" mass="99319">MFKSFLKKHGMSILKLLFFIAMAIFIVWSIKQEVESIDFVHTIMILRRLPIVNTMLILLLGILGVSSITYYDFLITKYFNLGLRPSTIFNVSFIASAINNISGLGGLTGASIRTVFFKKGDNKADYLDYNLFLIPATSVGLSAFSILSLILYKYTKPIINKYNYLFLILLGFIIYFFIYFFIDIIFYRFKKTEIELFDAKRFTLKIKLLLASIIHCIILFILFFMIIRQFNSNINPLPCLVVFTLASITGIVSMLPGGLGSFDFVVLAGLQYYGIATENILAALILYRVFYYIVPLVLSIIFTLAIQSQRNESNIKVFDVEKLKGFISRTSGLTNFLLSILVFVSGLILLFSALVPGITERIKFAAKLLSFPILQWSRQLSILIGVFLISISREIKMKVKRGYKVTWWLLLSGALFTFIKGFDYEEAIFLTIVLILLRLSKDSFYRRSLPFDWFWTLISSFVVLIGVTIYLKLSHVILLDFLRLHNFKTIFSNGFSNFKISGIFTYGSLIIYIIVMELTKERIKDDKRYEEIDVDRVDRFLRENTGSYLSHLIYLKDKHLYWAQSQKVLIAFEARHNVIIALGDPIGNEEYFDEALDEFHNFVDEYGYKLVFYEVGEKFLPLYHEHGYYFFKLGEMALVDLEDFDIKSPKSRDFRNVLSRFKRDGYYFQMIDGKDLDDAMYGELFSISEEWLKGRNEMGFSLGFMDRFYLEQSPIGLIRNEETKEVIAFASLMPKCDNRTYSLDLMRFKEDIPKNTMEFLILNLIIYLKEQNFKIFNLGMAPLSNVGVAQNAHFKERMAHLVYKYGKEVYSFGGLRSYKEKFNPTWESRYLAYDDFTLFPSSLLETSMLIHTKK</sequence>
<evidence type="ECO:0000256" key="3">
    <source>
        <dbReference type="ARBA" id="ARBA00012014"/>
    </source>
</evidence>
<feature type="transmembrane region" description="Helical" evidence="14">
    <location>
        <begin position="239"/>
        <end position="260"/>
    </location>
</feature>
<keyword evidence="8 14" id="KW-1133">Transmembrane helix</keyword>
<evidence type="ECO:0000256" key="14">
    <source>
        <dbReference type="RuleBase" id="RU363042"/>
    </source>
</evidence>
<comment type="catalytic activity">
    <reaction evidence="13 14">
        <text>L-lysyl-tRNA(Lys) + a 1,2-diacyl-sn-glycero-3-phospho-(1'-sn-glycerol) = a 1,2-diacyl-sn-glycero-3-phospho-1'-(3'-O-L-lysyl)-sn-glycerol + tRNA(Lys)</text>
        <dbReference type="Rhea" id="RHEA:10668"/>
        <dbReference type="Rhea" id="RHEA-COMP:9696"/>
        <dbReference type="Rhea" id="RHEA-COMP:9697"/>
        <dbReference type="ChEBI" id="CHEBI:64716"/>
        <dbReference type="ChEBI" id="CHEBI:75792"/>
        <dbReference type="ChEBI" id="CHEBI:78442"/>
        <dbReference type="ChEBI" id="CHEBI:78529"/>
        <dbReference type="EC" id="2.3.2.3"/>
    </reaction>
</comment>
<dbReference type="RefSeq" id="WP_262430932.1">
    <property type="nucleotide sequence ID" value="NZ_JACRTG010000034.1"/>
</dbReference>
<feature type="domain" description="Phosphatidylglycerol lysyltransferase C-terminal" evidence="15">
    <location>
        <begin position="542"/>
        <end position="833"/>
    </location>
</feature>
<keyword evidence="6 14" id="KW-0808">Transferase</keyword>
<reference evidence="16" key="1">
    <citation type="submission" date="2020-08" db="EMBL/GenBank/DDBJ databases">
        <title>Genome public.</title>
        <authorList>
            <person name="Liu C."/>
            <person name="Sun Q."/>
        </authorList>
    </citation>
    <scope>NUCLEOTIDE SEQUENCE</scope>
    <source>
        <strain evidence="16">BX21</strain>
    </source>
</reference>
<evidence type="ECO:0000256" key="7">
    <source>
        <dbReference type="ARBA" id="ARBA00022692"/>
    </source>
</evidence>
<dbReference type="InterPro" id="IPR024320">
    <property type="entry name" value="LPG_synthase_C"/>
</dbReference>
<dbReference type="AlphaFoldDB" id="A0A926F043"/>
<feature type="transmembrane region" description="Helical" evidence="14">
    <location>
        <begin position="132"/>
        <end position="152"/>
    </location>
</feature>
<dbReference type="EC" id="2.3.2.3" evidence="3 14"/>
<evidence type="ECO:0000256" key="4">
    <source>
        <dbReference type="ARBA" id="ARBA00021546"/>
    </source>
</evidence>
<feature type="transmembrane region" description="Helical" evidence="14">
    <location>
        <begin position="206"/>
        <end position="227"/>
    </location>
</feature>
<comment type="similarity">
    <text evidence="2 14">Belongs to the LPG synthase family.</text>
</comment>
<keyword evidence="10 14" id="KW-0472">Membrane</keyword>
<comment type="caution">
    <text evidence="16">The sequence shown here is derived from an EMBL/GenBank/DDBJ whole genome shotgun (WGS) entry which is preliminary data.</text>
</comment>
<evidence type="ECO:0000256" key="8">
    <source>
        <dbReference type="ARBA" id="ARBA00022989"/>
    </source>
</evidence>
<evidence type="ECO:0000256" key="1">
    <source>
        <dbReference type="ARBA" id="ARBA00004651"/>
    </source>
</evidence>
<evidence type="ECO:0000313" key="16">
    <source>
        <dbReference type="EMBL" id="MBC8589464.1"/>
    </source>
</evidence>
<feature type="transmembrane region" description="Helical" evidence="14">
    <location>
        <begin position="87"/>
        <end position="112"/>
    </location>
</feature>
<evidence type="ECO:0000256" key="13">
    <source>
        <dbReference type="ARBA" id="ARBA00047540"/>
    </source>
</evidence>
<evidence type="ECO:0000256" key="11">
    <source>
        <dbReference type="ARBA" id="ARBA00023251"/>
    </source>
</evidence>
<dbReference type="PANTHER" id="PTHR34697:SF2">
    <property type="entry name" value="PHOSPHATIDYLGLYCEROL LYSYLTRANSFERASE"/>
    <property type="match status" value="1"/>
</dbReference>
<dbReference type="GO" id="GO:0050071">
    <property type="term" value="F:phosphatidylglycerol lysyltransferase activity"/>
    <property type="evidence" value="ECO:0007669"/>
    <property type="project" value="UniProtKB-EC"/>
</dbReference>
<keyword evidence="5" id="KW-1003">Cell membrane</keyword>
<keyword evidence="7 14" id="KW-0812">Transmembrane</keyword>
<dbReference type="GO" id="GO:0055091">
    <property type="term" value="P:phospholipid homeostasis"/>
    <property type="evidence" value="ECO:0007669"/>
    <property type="project" value="TreeGrafter"/>
</dbReference>
<dbReference type="GO" id="GO:0005886">
    <property type="term" value="C:plasma membrane"/>
    <property type="evidence" value="ECO:0007669"/>
    <property type="project" value="UniProtKB-SubCell"/>
</dbReference>
<dbReference type="PANTHER" id="PTHR34697">
    <property type="entry name" value="PHOSPHATIDYLGLYCEROL LYSYLTRANSFERASE"/>
    <property type="match status" value="1"/>
</dbReference>
<feature type="transmembrane region" description="Helical" evidence="14">
    <location>
        <begin position="332"/>
        <end position="356"/>
    </location>
</feature>
<comment type="function">
    <text evidence="14">Catalyzes the transfer of a lysyl group from L-lysyl-tRNA(Lys) to membrane-bound phosphatidylglycerol (PG), which produces lysylphosphatidylglycerol (LPG), a major component of the bacterial membrane with a positive net charge. LPG synthesis contributes to bacterial virulence as it is involved in the resistance mechanism against cationic antimicrobial peptides (CAMP) produces by the host's immune system (defensins, cathelicidins) and by the competing microorganisms.</text>
</comment>
<evidence type="ECO:0000259" key="15">
    <source>
        <dbReference type="Pfam" id="PF09924"/>
    </source>
</evidence>
<dbReference type="Pfam" id="PF03706">
    <property type="entry name" value="LPG_synthase_TM"/>
    <property type="match status" value="1"/>
</dbReference>
<evidence type="ECO:0000256" key="10">
    <source>
        <dbReference type="ARBA" id="ARBA00023136"/>
    </source>
</evidence>
<evidence type="ECO:0000256" key="9">
    <source>
        <dbReference type="ARBA" id="ARBA00023098"/>
    </source>
</evidence>
<feature type="transmembrane region" description="Helical" evidence="14">
    <location>
        <begin position="280"/>
        <end position="306"/>
    </location>
</feature>
<dbReference type="NCBIfam" id="NF033480">
    <property type="entry name" value="bifunc_MprF"/>
    <property type="match status" value="1"/>
</dbReference>
<feature type="transmembrane region" description="Helical" evidence="14">
    <location>
        <begin position="498"/>
        <end position="518"/>
    </location>
</feature>
<dbReference type="SUPFAM" id="SSF55729">
    <property type="entry name" value="Acyl-CoA N-acyltransferases (Nat)"/>
    <property type="match status" value="1"/>
</dbReference>
<dbReference type="InterPro" id="IPR051211">
    <property type="entry name" value="PG_lysyltransferase"/>
</dbReference>
<dbReference type="EMBL" id="JACRTG010000034">
    <property type="protein sequence ID" value="MBC8589464.1"/>
    <property type="molecule type" value="Genomic_DNA"/>
</dbReference>
<evidence type="ECO:0000256" key="6">
    <source>
        <dbReference type="ARBA" id="ARBA00022679"/>
    </source>
</evidence>
<comment type="subcellular location">
    <subcellularLocation>
        <location evidence="1 14">Cell membrane</location>
        <topology evidence="1 14">Multi-pass membrane protein</topology>
    </subcellularLocation>
</comment>
<dbReference type="Proteomes" id="UP000601171">
    <property type="component" value="Unassembled WGS sequence"/>
</dbReference>
<gene>
    <name evidence="14 16" type="primary">mprF</name>
    <name evidence="16" type="ORF">H8707_14710</name>
</gene>
<feature type="transmembrane region" description="Helical" evidence="14">
    <location>
        <begin position="12"/>
        <end position="30"/>
    </location>
</feature>
<feature type="transmembrane region" description="Helical" evidence="14">
    <location>
        <begin position="376"/>
        <end position="393"/>
    </location>
</feature>
<dbReference type="Pfam" id="PF09924">
    <property type="entry name" value="LPG_synthase_C"/>
    <property type="match status" value="1"/>
</dbReference>
<dbReference type="GO" id="GO:0046677">
    <property type="term" value="P:response to antibiotic"/>
    <property type="evidence" value="ECO:0007669"/>
    <property type="project" value="UniProtKB-KW"/>
</dbReference>
<keyword evidence="17" id="KW-1185">Reference proteome</keyword>